<reference evidence="1" key="1">
    <citation type="submission" date="2009-05" db="EMBL/GenBank/DDBJ databases">
        <authorList>
            <person name="Harkins D.M."/>
            <person name="DeShazer D."/>
            <person name="Woods D.E."/>
            <person name="Brinkac L.M."/>
            <person name="Brown K.A."/>
            <person name="Hung G.C."/>
            <person name="Tuanyok A."/>
            <person name="Zhang B."/>
            <person name="Nierman W.C."/>
        </authorList>
    </citation>
    <scope>NUCLEOTIDE SEQUENCE [LARGE SCALE GENOMIC DNA]</scope>
    <source>
        <strain evidence="1">1710a</strain>
    </source>
</reference>
<proteinExistence type="predicted"/>
<name>A0A0E1VTX7_BURPE</name>
<organism evidence="1">
    <name type="scientific">Burkholderia pseudomallei 1710a</name>
    <dbReference type="NCBI Taxonomy" id="320371"/>
    <lineage>
        <taxon>Bacteria</taxon>
        <taxon>Pseudomonadati</taxon>
        <taxon>Pseudomonadota</taxon>
        <taxon>Betaproteobacteria</taxon>
        <taxon>Burkholderiales</taxon>
        <taxon>Burkholderiaceae</taxon>
        <taxon>Burkholderia</taxon>
        <taxon>pseudomallei group</taxon>
    </lineage>
</organism>
<dbReference type="Proteomes" id="UP000001812">
    <property type="component" value="Chromosome II"/>
</dbReference>
<dbReference type="AlphaFoldDB" id="A0A0E1VTX7"/>
<protein>
    <submittedName>
        <fullName evidence="1">Uncharacterized protein</fullName>
    </submittedName>
</protein>
<gene>
    <name evidence="1" type="ORF">BURPS1710A_A2941</name>
</gene>
<sequence length="39" mass="4531">MISTMHRINIAVFAYLERTSQSLPLIEHMSPAFRKIKIS</sequence>
<evidence type="ECO:0000313" key="1">
    <source>
        <dbReference type="EMBL" id="EET04323.1"/>
    </source>
</evidence>
<accession>A0A0E1VTX7</accession>
<dbReference type="HOGENOM" id="CLU_3306202_0_0_4"/>
<dbReference type="EMBL" id="CM000833">
    <property type="protein sequence ID" value="EET04323.1"/>
    <property type="molecule type" value="Genomic_DNA"/>
</dbReference>